<dbReference type="OrthoDB" id="127927at2759"/>
<dbReference type="InterPro" id="IPR036397">
    <property type="entry name" value="RNaseH_sf"/>
</dbReference>
<proteinExistence type="predicted"/>
<dbReference type="GO" id="GO:0003676">
    <property type="term" value="F:nucleic acid binding"/>
    <property type="evidence" value="ECO:0007669"/>
    <property type="project" value="InterPro"/>
</dbReference>
<protein>
    <submittedName>
        <fullName evidence="1">Uncharacterized protein</fullName>
    </submittedName>
</protein>
<organism evidence="1">
    <name type="scientific">Aphanomyces invadans</name>
    <dbReference type="NCBI Taxonomy" id="157072"/>
    <lineage>
        <taxon>Eukaryota</taxon>
        <taxon>Sar</taxon>
        <taxon>Stramenopiles</taxon>
        <taxon>Oomycota</taxon>
        <taxon>Saprolegniomycetes</taxon>
        <taxon>Saprolegniales</taxon>
        <taxon>Verrucalvaceae</taxon>
        <taxon>Aphanomyces</taxon>
    </lineage>
</organism>
<reference evidence="1" key="1">
    <citation type="submission" date="2013-12" db="EMBL/GenBank/DDBJ databases">
        <title>The Genome Sequence of Aphanomyces invadans NJM9701.</title>
        <authorList>
            <consortium name="The Broad Institute Genomics Platform"/>
            <person name="Russ C."/>
            <person name="Tyler B."/>
            <person name="van West P."/>
            <person name="Dieguez-Uribeondo J."/>
            <person name="Young S.K."/>
            <person name="Zeng Q."/>
            <person name="Gargeya S."/>
            <person name="Fitzgerald M."/>
            <person name="Abouelleil A."/>
            <person name="Alvarado L."/>
            <person name="Chapman S.B."/>
            <person name="Gainer-Dewar J."/>
            <person name="Goldberg J."/>
            <person name="Griggs A."/>
            <person name="Gujja S."/>
            <person name="Hansen M."/>
            <person name="Howarth C."/>
            <person name="Imamovic A."/>
            <person name="Ireland A."/>
            <person name="Larimer J."/>
            <person name="McCowan C."/>
            <person name="Murphy C."/>
            <person name="Pearson M."/>
            <person name="Poon T.W."/>
            <person name="Priest M."/>
            <person name="Roberts A."/>
            <person name="Saif S."/>
            <person name="Shea T."/>
            <person name="Sykes S."/>
            <person name="Wortman J."/>
            <person name="Nusbaum C."/>
            <person name="Birren B."/>
        </authorList>
    </citation>
    <scope>NUCLEOTIDE SEQUENCE [LARGE SCALE GENOMIC DNA]</scope>
    <source>
        <strain evidence="1">NJM9701</strain>
    </source>
</reference>
<dbReference type="VEuPathDB" id="FungiDB:H310_07715"/>
<dbReference type="Gene3D" id="3.30.420.10">
    <property type="entry name" value="Ribonuclease H-like superfamily/Ribonuclease H"/>
    <property type="match status" value="1"/>
</dbReference>
<gene>
    <name evidence="1" type="ORF">H310_07715</name>
</gene>
<name>A0A024U163_9STRA</name>
<dbReference type="AlphaFoldDB" id="A0A024U163"/>
<sequence>MLPDAKVTASDVADENELDDAEHLVAAWINGMPEAKICRLPQTASKAVQLKVKYVAVVRVDGGIVLHRVEVVLWFSMDQIEQILIAHAAPAAFACRAFAAKHTAKMDFWRKVVFSDEKKFNLDGPDVYRAYWRDLRSEEKVFSKRSEIAFLEGRQSSGRYCKTFETYLIPFLD</sequence>
<accession>A0A024U163</accession>
<dbReference type="GeneID" id="20084765"/>
<dbReference type="EMBL" id="KI913966">
    <property type="protein sequence ID" value="ETV99646.1"/>
    <property type="molecule type" value="Genomic_DNA"/>
</dbReference>
<evidence type="ECO:0000313" key="1">
    <source>
        <dbReference type="EMBL" id="ETV99646.1"/>
    </source>
</evidence>
<dbReference type="RefSeq" id="XP_008871422.1">
    <property type="nucleotide sequence ID" value="XM_008873200.1"/>
</dbReference>